<accession>A0ABP0XKD5</accession>
<feature type="domain" description="25S rRNA (uridine-N(3))-methyltransferase BMT5-like" evidence="1">
    <location>
        <begin position="147"/>
        <end position="312"/>
    </location>
</feature>
<keyword evidence="3" id="KW-1185">Reference proteome</keyword>
<organism evidence="2 3">
    <name type="scientific">Citrullus colocynthis</name>
    <name type="common">colocynth</name>
    <dbReference type="NCBI Taxonomy" id="252529"/>
    <lineage>
        <taxon>Eukaryota</taxon>
        <taxon>Viridiplantae</taxon>
        <taxon>Streptophyta</taxon>
        <taxon>Embryophyta</taxon>
        <taxon>Tracheophyta</taxon>
        <taxon>Spermatophyta</taxon>
        <taxon>Magnoliopsida</taxon>
        <taxon>eudicotyledons</taxon>
        <taxon>Gunneridae</taxon>
        <taxon>Pentapetalae</taxon>
        <taxon>rosids</taxon>
        <taxon>fabids</taxon>
        <taxon>Cucurbitales</taxon>
        <taxon>Cucurbitaceae</taxon>
        <taxon>Benincaseae</taxon>
        <taxon>Citrullus</taxon>
    </lineage>
</organism>
<protein>
    <recommendedName>
        <fullName evidence="1">25S rRNA (uridine-N(3))-methyltransferase BMT5-like domain-containing protein</fullName>
    </recommendedName>
</protein>
<dbReference type="PANTHER" id="PTHR11538">
    <property type="entry name" value="PHENYLALANYL-TRNA SYNTHETASE"/>
    <property type="match status" value="1"/>
</dbReference>
<dbReference type="InterPro" id="IPR029063">
    <property type="entry name" value="SAM-dependent_MTases_sf"/>
</dbReference>
<evidence type="ECO:0000313" key="3">
    <source>
        <dbReference type="Proteomes" id="UP001642487"/>
    </source>
</evidence>
<gene>
    <name evidence="2" type="ORF">CITCOLO1_LOCUS139</name>
</gene>
<dbReference type="SUPFAM" id="SSF53335">
    <property type="entry name" value="S-adenosyl-L-methionine-dependent methyltransferases"/>
    <property type="match status" value="1"/>
</dbReference>
<dbReference type="EMBL" id="OZ021735">
    <property type="protein sequence ID" value="CAK9308626.1"/>
    <property type="molecule type" value="Genomic_DNA"/>
</dbReference>
<dbReference type="Proteomes" id="UP001642487">
    <property type="component" value="Chromosome 1"/>
</dbReference>
<evidence type="ECO:0000313" key="2">
    <source>
        <dbReference type="EMBL" id="CAK9308626.1"/>
    </source>
</evidence>
<proteinExistence type="predicted"/>
<sequence>MEELSNDSQKKIKHYSSSHTILLVGEGDFSFSACLAVAFANASNILATSLDSKESLLRKYTRVSRNLEILELAGGRVVHEVDATTMSQHPLLYDKSFDRIVFNFPHAGFHFKEHDNVQIDGRQLFPGPPADSREKWLKYYSSYHEILLVGEGDFSFSLSLAMSFGSASNIVATSLDSYLDVVTKYKNARLNLRILKGFGASVLHGVDATKMKLHIDLHMRKFDRIIFNFPHAGFFWREDNLLMIRMHKSLVHEFFENASQMLRVDGEIHVNHKTKPPFSDWNVGQLAQQNSLELIGCADFNILDYPGYNNKRGQGKRCDRPFVLGECSTYKFSINHSAKTTPRFLLHMNNNALDVQRNLPFPEIPISNHCCHHPYPTPFESGYSHRNISMQNHPTRFELDYSCVTHSVNAHSRFMTGMLERMSNDDVYWSSNLRSNYGEKIQRSEARRTMPRLFPHW</sequence>
<reference evidence="2 3" key="1">
    <citation type="submission" date="2024-03" db="EMBL/GenBank/DDBJ databases">
        <authorList>
            <person name="Gkanogiannis A."/>
            <person name="Becerra Lopez-Lavalle L."/>
        </authorList>
    </citation>
    <scope>NUCLEOTIDE SEQUENCE [LARGE SCALE GENOMIC DNA]</scope>
</reference>
<feature type="domain" description="25S rRNA (uridine-N(3))-methyltransferase BMT5-like" evidence="1">
    <location>
        <begin position="22"/>
        <end position="120"/>
    </location>
</feature>
<evidence type="ECO:0000259" key="1">
    <source>
        <dbReference type="Pfam" id="PF10354"/>
    </source>
</evidence>
<dbReference type="InterPro" id="IPR019446">
    <property type="entry name" value="BMT5-like"/>
</dbReference>
<dbReference type="Pfam" id="PF10354">
    <property type="entry name" value="BMT5-like"/>
    <property type="match status" value="2"/>
</dbReference>
<dbReference type="PANTHER" id="PTHR11538:SF26">
    <property type="entry name" value="FERREDOXIN-FOLD ANTICODON-BINDING DOMAIN-CONTAINING PROTEIN 1"/>
    <property type="match status" value="1"/>
</dbReference>
<name>A0ABP0XKD5_9ROSI</name>